<dbReference type="AlphaFoldDB" id="A0A0A6PKY4"/>
<proteinExistence type="predicted"/>
<organism evidence="1 2">
    <name type="scientific">Candidatus Thiomargarita nelsonii</name>
    <dbReference type="NCBI Taxonomy" id="1003181"/>
    <lineage>
        <taxon>Bacteria</taxon>
        <taxon>Pseudomonadati</taxon>
        <taxon>Pseudomonadota</taxon>
        <taxon>Gammaproteobacteria</taxon>
        <taxon>Thiotrichales</taxon>
        <taxon>Thiotrichaceae</taxon>
        <taxon>Thiomargarita</taxon>
    </lineage>
</organism>
<name>A0A0A6PKY4_9GAMM</name>
<dbReference type="Pfam" id="PF13704">
    <property type="entry name" value="Glyco_tranf_2_4"/>
    <property type="match status" value="1"/>
</dbReference>
<dbReference type="Proteomes" id="UP000030428">
    <property type="component" value="Unassembled WGS sequence"/>
</dbReference>
<dbReference type="Gene3D" id="3.90.550.10">
    <property type="entry name" value="Spore Coat Polysaccharide Biosynthesis Protein SpsA, Chain A"/>
    <property type="match status" value="1"/>
</dbReference>
<evidence type="ECO:0000313" key="2">
    <source>
        <dbReference type="Proteomes" id="UP000030428"/>
    </source>
</evidence>
<gene>
    <name evidence="1" type="ORF">PN36_34295</name>
</gene>
<dbReference type="EMBL" id="JSZA02000380">
    <property type="protein sequence ID" value="KHD11287.1"/>
    <property type="molecule type" value="Genomic_DNA"/>
</dbReference>
<sequence>MGFVALVILDIQDKSWTPKLLGVQTLVWERIMNIHCLCIVKNEDDIIGEVLEQAAVWADNIYIADNGSTDNTQKVIEEKAQQYSNIHYLGVRDEPFTDEIRGKIFQEIQQDSKIGDWWCRLDADEFYIDNPSDFLKQLAPHVDHVWGASYQFYFTETDFEHYEQDKVAFLAQPLEQRFSYYKNNWSEIRFAKHTNYFNWPANAAWPTIMVSPTSKRIRLRTYQYRSPEQIIKRLTLRRQIVEQTQGRVFSHIMNTEQKQRFNHDGGLIGNNDEKNDDITFKEAIKPTTGFDFLEADNYIAHEDLMPSFFCKPLWLPAKVWYFIKLTSESVFSLIRGITKTARA</sequence>
<keyword evidence="2" id="KW-1185">Reference proteome</keyword>
<evidence type="ECO:0000313" key="1">
    <source>
        <dbReference type="EMBL" id="KHD11287.1"/>
    </source>
</evidence>
<protein>
    <submittedName>
        <fullName evidence="1">Uncharacterized protein</fullName>
    </submittedName>
</protein>
<accession>A0A0A6PKY4</accession>
<dbReference type="SUPFAM" id="SSF53448">
    <property type="entry name" value="Nucleotide-diphospho-sugar transferases"/>
    <property type="match status" value="1"/>
</dbReference>
<dbReference type="InterPro" id="IPR029044">
    <property type="entry name" value="Nucleotide-diphossugar_trans"/>
</dbReference>
<comment type="caution">
    <text evidence="1">The sequence shown here is derived from an EMBL/GenBank/DDBJ whole genome shotgun (WGS) entry which is preliminary data.</text>
</comment>
<reference evidence="1 2" key="1">
    <citation type="journal article" date="2016" name="Front. Microbiol.">
        <title>Single-Cell (Meta-)Genomics of a Dimorphic Candidatus Thiomargarita nelsonii Reveals Genomic Plasticity.</title>
        <authorList>
            <person name="Flood B.E."/>
            <person name="Fliss P."/>
            <person name="Jones D.S."/>
            <person name="Dick G.J."/>
            <person name="Jain S."/>
            <person name="Kaster A.K."/>
            <person name="Winkel M."/>
            <person name="Mussmann M."/>
            <person name="Bailey J."/>
        </authorList>
    </citation>
    <scope>NUCLEOTIDE SEQUENCE [LARGE SCALE GENOMIC DNA]</scope>
    <source>
        <strain evidence="1">Hydrate Ridge</strain>
    </source>
</reference>